<evidence type="ECO:0000259" key="7">
    <source>
        <dbReference type="Pfam" id="PF13614"/>
    </source>
</evidence>
<evidence type="ECO:0000256" key="5">
    <source>
        <dbReference type="ARBA" id="ARBA00023137"/>
    </source>
</evidence>
<keyword evidence="1 8" id="KW-0808">Transferase</keyword>
<evidence type="ECO:0000256" key="6">
    <source>
        <dbReference type="SAM" id="Phobius"/>
    </source>
</evidence>
<keyword evidence="4" id="KW-0067">ATP-binding</keyword>
<keyword evidence="6" id="KW-0472">Membrane</keyword>
<feature type="transmembrane region" description="Helical" evidence="6">
    <location>
        <begin position="183"/>
        <end position="201"/>
    </location>
</feature>
<dbReference type="Pfam" id="PF13614">
    <property type="entry name" value="AAA_31"/>
    <property type="match status" value="1"/>
</dbReference>
<dbReference type="Proteomes" id="UP000823850">
    <property type="component" value="Unassembled WGS sequence"/>
</dbReference>
<keyword evidence="3" id="KW-0418">Kinase</keyword>
<dbReference type="EC" id="2.7.10.2" evidence="8"/>
<dbReference type="InterPro" id="IPR027417">
    <property type="entry name" value="P-loop_NTPase"/>
</dbReference>
<dbReference type="InterPro" id="IPR025669">
    <property type="entry name" value="AAA_dom"/>
</dbReference>
<keyword evidence="5" id="KW-0829">Tyrosine-protein kinase</keyword>
<evidence type="ECO:0000256" key="2">
    <source>
        <dbReference type="ARBA" id="ARBA00022741"/>
    </source>
</evidence>
<name>A0A9D2U6F0_9FIRM</name>
<keyword evidence="2" id="KW-0547">Nucleotide-binding</keyword>
<dbReference type="CDD" id="cd05387">
    <property type="entry name" value="BY-kinase"/>
    <property type="match status" value="1"/>
</dbReference>
<organism evidence="8 9">
    <name type="scientific">Candidatus Blautia stercoripullorum</name>
    <dbReference type="NCBI Taxonomy" id="2838502"/>
    <lineage>
        <taxon>Bacteria</taxon>
        <taxon>Bacillati</taxon>
        <taxon>Bacillota</taxon>
        <taxon>Clostridia</taxon>
        <taxon>Lachnospirales</taxon>
        <taxon>Lachnospiraceae</taxon>
        <taxon>Blautia</taxon>
    </lineage>
</organism>
<gene>
    <name evidence="8" type="ORF">H9913_13140</name>
</gene>
<evidence type="ECO:0000256" key="4">
    <source>
        <dbReference type="ARBA" id="ARBA00022840"/>
    </source>
</evidence>
<feature type="transmembrane region" description="Helical" evidence="6">
    <location>
        <begin position="27"/>
        <end position="47"/>
    </location>
</feature>
<dbReference type="GO" id="GO:0004715">
    <property type="term" value="F:non-membrane spanning protein tyrosine kinase activity"/>
    <property type="evidence" value="ECO:0007669"/>
    <property type="project" value="UniProtKB-EC"/>
</dbReference>
<keyword evidence="6" id="KW-1133">Transmembrane helix</keyword>
<dbReference type="AlphaFoldDB" id="A0A9D2U6F0"/>
<dbReference type="Gene3D" id="3.40.50.300">
    <property type="entry name" value="P-loop containing nucleotide triphosphate hydrolases"/>
    <property type="match status" value="1"/>
</dbReference>
<protein>
    <submittedName>
        <fullName evidence="8">Polysaccharide biosynthesis tyrosine autokinase</fullName>
        <ecNumber evidence="8">2.7.10.2</ecNumber>
    </submittedName>
</protein>
<evidence type="ECO:0000256" key="1">
    <source>
        <dbReference type="ARBA" id="ARBA00022679"/>
    </source>
</evidence>
<accession>A0A9D2U6F0</accession>
<dbReference type="InterPro" id="IPR050445">
    <property type="entry name" value="Bact_polysacc_biosynth/exp"/>
</dbReference>
<dbReference type="PANTHER" id="PTHR32309:SF31">
    <property type="entry name" value="CAPSULAR EXOPOLYSACCHARIDE FAMILY"/>
    <property type="match status" value="1"/>
</dbReference>
<proteinExistence type="predicted"/>
<dbReference type="NCBIfam" id="TIGR01007">
    <property type="entry name" value="eps_fam"/>
    <property type="match status" value="1"/>
</dbReference>
<dbReference type="SUPFAM" id="SSF52540">
    <property type="entry name" value="P-loop containing nucleoside triphosphate hydrolases"/>
    <property type="match status" value="1"/>
</dbReference>
<dbReference type="EMBL" id="DWUX01000226">
    <property type="protein sequence ID" value="HJD40954.1"/>
    <property type="molecule type" value="Genomic_DNA"/>
</dbReference>
<evidence type="ECO:0000256" key="3">
    <source>
        <dbReference type="ARBA" id="ARBA00022777"/>
    </source>
</evidence>
<sequence>MSKENEYTDLLENKKIEPYILIHDILVNWWVLLLGALAAAMLAYIAVSVRYVPSYTTSATFAVSSRSSSSSYASLSSANTMATTLQKIIESNAMQSILCDQLGVEEINADISTRVIENTNLLELTVASDSPREAFDIMNGIIENYSSIAYYSVGDAVMDVLQEPQIPFSPSNPLNTRDTAERAFLIAFLGLAALTALISIMRDTIKGEQEIEEKLDARSLGSISFERKYKVVKDIFQKKKNNAALLITNPLSGFSFVENYKKLAARIEYKMEEHGSKMLVVTSVSENEGKSTVAANLAISFAQKGKRVILIDGDLKRPSQFLIFGLEMEDKSELGEFLKENADFKDVLKKIKNPNMLFIGGRNCYSSSTEILQGPQLGRLMNACRKYADYVIIDTPPAGILGDAEIFARYADEVLLVVRQNYIFSADINDTLDGFRGEDDHVLGVVLNGVKTFGNSTSLGRYGYGRYGKYGKYGKYGNYTRKQRD</sequence>
<dbReference type="PANTHER" id="PTHR32309">
    <property type="entry name" value="TYROSINE-PROTEIN KINASE"/>
    <property type="match status" value="1"/>
</dbReference>
<dbReference type="GO" id="GO:0005524">
    <property type="term" value="F:ATP binding"/>
    <property type="evidence" value="ECO:0007669"/>
    <property type="project" value="UniProtKB-KW"/>
</dbReference>
<dbReference type="GO" id="GO:0005886">
    <property type="term" value="C:plasma membrane"/>
    <property type="evidence" value="ECO:0007669"/>
    <property type="project" value="TreeGrafter"/>
</dbReference>
<reference evidence="8" key="2">
    <citation type="submission" date="2021-04" db="EMBL/GenBank/DDBJ databases">
        <authorList>
            <person name="Gilroy R."/>
        </authorList>
    </citation>
    <scope>NUCLEOTIDE SEQUENCE</scope>
    <source>
        <strain evidence="8">ChiW19-6364</strain>
    </source>
</reference>
<dbReference type="InterPro" id="IPR005702">
    <property type="entry name" value="Wzc-like_C"/>
</dbReference>
<feature type="domain" description="AAA" evidence="7">
    <location>
        <begin position="289"/>
        <end position="422"/>
    </location>
</feature>
<comment type="caution">
    <text evidence="8">The sequence shown here is derived from an EMBL/GenBank/DDBJ whole genome shotgun (WGS) entry which is preliminary data.</text>
</comment>
<evidence type="ECO:0000313" key="8">
    <source>
        <dbReference type="EMBL" id="HJD40954.1"/>
    </source>
</evidence>
<keyword evidence="6" id="KW-0812">Transmembrane</keyword>
<reference evidence="8" key="1">
    <citation type="journal article" date="2021" name="PeerJ">
        <title>Extensive microbial diversity within the chicken gut microbiome revealed by metagenomics and culture.</title>
        <authorList>
            <person name="Gilroy R."/>
            <person name="Ravi A."/>
            <person name="Getino M."/>
            <person name="Pursley I."/>
            <person name="Horton D.L."/>
            <person name="Alikhan N.F."/>
            <person name="Baker D."/>
            <person name="Gharbi K."/>
            <person name="Hall N."/>
            <person name="Watson M."/>
            <person name="Adriaenssens E.M."/>
            <person name="Foster-Nyarko E."/>
            <person name="Jarju S."/>
            <person name="Secka A."/>
            <person name="Antonio M."/>
            <person name="Oren A."/>
            <person name="Chaudhuri R.R."/>
            <person name="La Ragione R."/>
            <person name="Hildebrand F."/>
            <person name="Pallen M.J."/>
        </authorList>
    </citation>
    <scope>NUCLEOTIDE SEQUENCE</scope>
    <source>
        <strain evidence="8">ChiW19-6364</strain>
    </source>
</reference>
<evidence type="ECO:0000313" key="9">
    <source>
        <dbReference type="Proteomes" id="UP000823850"/>
    </source>
</evidence>